<dbReference type="KEGG" id="pbt:ING2E5B_0670"/>
<dbReference type="PRINTS" id="PR00113">
    <property type="entry name" value="ALKPHPHTASE"/>
</dbReference>
<feature type="binding site" evidence="3">
    <location>
        <position position="62"/>
    </location>
    <ligand>
        <name>Mg(2+)</name>
        <dbReference type="ChEBI" id="CHEBI:18420"/>
    </ligand>
</feature>
<feature type="binding site" evidence="3">
    <location>
        <position position="156"/>
    </location>
    <ligand>
        <name>Mg(2+)</name>
        <dbReference type="ChEBI" id="CHEBI:18420"/>
    </ligand>
</feature>
<comment type="similarity">
    <text evidence="4">Belongs to the alkaline phosphatase family.</text>
</comment>
<dbReference type="PATRIC" id="fig|1562970.3.peg.669"/>
<keyword evidence="3" id="KW-0460">Magnesium</keyword>
<evidence type="ECO:0000313" key="5">
    <source>
        <dbReference type="EMBL" id="CEA15437.1"/>
    </source>
</evidence>
<dbReference type="OrthoDB" id="9794455at2"/>
<dbReference type="STRING" id="1562970.ING2E5B_0670"/>
<feature type="binding site" evidence="3">
    <location>
        <position position="154"/>
    </location>
    <ligand>
        <name>Mg(2+)</name>
        <dbReference type="ChEBI" id="CHEBI:18420"/>
    </ligand>
</feature>
<sequence>MKTRITTLFFLLIFISGSIYSQQKSFEGTESKYQNSNFHDVKTFSHKFKSKRPKNVILLIGDGMGVTQIYAGATANKGKLFLDNFKHVGFSRTQSANRYVTDSAAGGNAIATGHKTNNYMIGKDALGNPVPSILKIAQQNGLATGIVVTTSMLDATPANFVAHVDHRDMMPEIASQFVSSAVDVFIGGGIEHFNDREDNRNLLEELAQKGYQVYDNIESIKSVKEGKLAGFLKENKVDVRGNQLEETTEVALDILNNSKKGFFLMVEGSEIDGGGHENDMKFMIDEMLDFDRTVGKALEFAEKDGRTLVIVTADHETGGVTLTGGNIETGEVTGRFTTGGHTGVMVPVFAYGPGAEYFTGINENTSFFNKIINVLRLKK</sequence>
<dbReference type="Gene3D" id="3.40.720.10">
    <property type="entry name" value="Alkaline Phosphatase, subunit A"/>
    <property type="match status" value="1"/>
</dbReference>
<keyword evidence="6" id="KW-1185">Reference proteome</keyword>
<dbReference type="SUPFAM" id="SSF53649">
    <property type="entry name" value="Alkaline phosphatase-like"/>
    <property type="match status" value="1"/>
</dbReference>
<dbReference type="GO" id="GO:0004035">
    <property type="term" value="F:alkaline phosphatase activity"/>
    <property type="evidence" value="ECO:0007669"/>
    <property type="project" value="TreeGrafter"/>
</dbReference>
<dbReference type="GO" id="GO:0046872">
    <property type="term" value="F:metal ion binding"/>
    <property type="evidence" value="ECO:0007669"/>
    <property type="project" value="UniProtKB-KW"/>
</dbReference>
<dbReference type="EMBL" id="LN515532">
    <property type="protein sequence ID" value="CEA15437.1"/>
    <property type="molecule type" value="Genomic_DNA"/>
</dbReference>
<dbReference type="SMART" id="SM00098">
    <property type="entry name" value="alkPPc"/>
    <property type="match status" value="1"/>
</dbReference>
<feature type="binding site" evidence="3">
    <location>
        <position position="272"/>
    </location>
    <ligand>
        <name>Zn(2+)</name>
        <dbReference type="ChEBI" id="CHEBI:29105"/>
        <label>2</label>
    </ligand>
</feature>
<dbReference type="InterPro" id="IPR001952">
    <property type="entry name" value="Alkaline_phosphatase"/>
</dbReference>
<keyword evidence="3" id="KW-0862">Zinc</keyword>
<dbReference type="AlphaFoldDB" id="A0A098C0J5"/>
<dbReference type="Pfam" id="PF00245">
    <property type="entry name" value="Alk_phosphatase"/>
    <property type="match status" value="1"/>
</dbReference>
<accession>A0A098C0J5</accession>
<feature type="binding site" evidence="3">
    <location>
        <position position="315"/>
    </location>
    <ligand>
        <name>Zn(2+)</name>
        <dbReference type="ChEBI" id="CHEBI:29105"/>
        <label>2</label>
    </ligand>
</feature>
<evidence type="ECO:0000256" key="4">
    <source>
        <dbReference type="RuleBase" id="RU003946"/>
    </source>
</evidence>
<dbReference type="Proteomes" id="UP000032417">
    <property type="component" value="Chromosome 1"/>
</dbReference>
<protein>
    <submittedName>
        <fullName evidence="5">Alkaline phosphatase</fullName>
    </submittedName>
</protein>
<evidence type="ECO:0000313" key="6">
    <source>
        <dbReference type="Proteomes" id="UP000032417"/>
    </source>
</evidence>
<evidence type="ECO:0000256" key="2">
    <source>
        <dbReference type="PIRSR" id="PIRSR601952-1"/>
    </source>
</evidence>
<keyword evidence="3" id="KW-0479">Metal-binding</keyword>
<proteinExistence type="inferred from homology"/>
<keyword evidence="1" id="KW-0597">Phosphoprotein</keyword>
<dbReference type="CDD" id="cd16012">
    <property type="entry name" value="ALP"/>
    <property type="match status" value="1"/>
</dbReference>
<feature type="binding site" evidence="3">
    <location>
        <position position="314"/>
    </location>
    <ligand>
        <name>Zn(2+)</name>
        <dbReference type="ChEBI" id="CHEBI:29105"/>
        <label>2</label>
    </ligand>
</feature>
<name>A0A098C0J5_9BACT</name>
<reference evidence="5 6" key="1">
    <citation type="submission" date="2014-08" db="EMBL/GenBank/DDBJ databases">
        <authorList>
            <person name="Wibberg D."/>
        </authorList>
    </citation>
    <scope>NUCLEOTIDE SEQUENCE [LARGE SCALE GENOMIC DNA]</scope>
    <source>
        <strain evidence="6">ING2-E5B</strain>
    </source>
</reference>
<organism evidence="5 6">
    <name type="scientific">Fermentimonas caenicola</name>
    <dbReference type="NCBI Taxonomy" id="1562970"/>
    <lineage>
        <taxon>Bacteria</taxon>
        <taxon>Pseudomonadati</taxon>
        <taxon>Bacteroidota</taxon>
        <taxon>Bacteroidia</taxon>
        <taxon>Bacteroidales</taxon>
        <taxon>Dysgonomonadaceae</taxon>
        <taxon>Fermentimonas</taxon>
    </lineage>
</organism>
<dbReference type="HOGENOM" id="CLU_008539_6_2_10"/>
<comment type="cofactor">
    <cofactor evidence="3">
        <name>Mg(2+)</name>
        <dbReference type="ChEBI" id="CHEBI:18420"/>
    </cofactor>
    <text evidence="3">Binds 1 Mg(2+) ion.</text>
</comment>
<dbReference type="PANTHER" id="PTHR11596:SF5">
    <property type="entry name" value="ALKALINE PHOSPHATASE"/>
    <property type="match status" value="1"/>
</dbReference>
<comment type="cofactor">
    <cofactor evidence="3">
        <name>Zn(2+)</name>
        <dbReference type="ChEBI" id="CHEBI:29105"/>
    </cofactor>
    <text evidence="3">Binds 2 Zn(2+) ions.</text>
</comment>
<evidence type="ECO:0000256" key="3">
    <source>
        <dbReference type="PIRSR" id="PIRSR601952-2"/>
    </source>
</evidence>
<dbReference type="PANTHER" id="PTHR11596">
    <property type="entry name" value="ALKALINE PHOSPHATASE"/>
    <property type="match status" value="1"/>
</dbReference>
<dbReference type="InterPro" id="IPR017850">
    <property type="entry name" value="Alkaline_phosphatase_core_sf"/>
</dbReference>
<feature type="binding site" evidence="3">
    <location>
        <position position="267"/>
    </location>
    <ligand>
        <name>Mg(2+)</name>
        <dbReference type="ChEBI" id="CHEBI:18420"/>
    </ligand>
</feature>
<evidence type="ECO:0000256" key="1">
    <source>
        <dbReference type="ARBA" id="ARBA00022553"/>
    </source>
</evidence>
<feature type="binding site" evidence="3">
    <location>
        <position position="276"/>
    </location>
    <ligand>
        <name>Zn(2+)</name>
        <dbReference type="ChEBI" id="CHEBI:29105"/>
        <label>2</label>
    </ligand>
</feature>
<gene>
    <name evidence="5" type="ORF">ING2E5B_0670</name>
</gene>
<feature type="binding site" evidence="3">
    <location>
        <position position="62"/>
    </location>
    <ligand>
        <name>Zn(2+)</name>
        <dbReference type="ChEBI" id="CHEBI:29105"/>
        <label>2</label>
    </ligand>
</feature>
<feature type="active site" description="Phosphoserine intermediate" evidence="2">
    <location>
        <position position="103"/>
    </location>
</feature>